<keyword evidence="5 11" id="KW-0418">Kinase</keyword>
<dbReference type="PROSITE" id="PS00107">
    <property type="entry name" value="PROTEIN_KINASE_ATP"/>
    <property type="match status" value="1"/>
</dbReference>
<dbReference type="Gene3D" id="3.30.200.20">
    <property type="entry name" value="Phosphorylase Kinase, domain 1"/>
    <property type="match status" value="1"/>
</dbReference>
<keyword evidence="4 7" id="KW-0547">Nucleotide-binding</keyword>
<evidence type="ECO:0000256" key="7">
    <source>
        <dbReference type="PROSITE-ProRule" id="PRU10141"/>
    </source>
</evidence>
<dbReference type="CDD" id="cd14014">
    <property type="entry name" value="STKc_PknB_like"/>
    <property type="match status" value="1"/>
</dbReference>
<keyword evidence="9" id="KW-1133">Transmembrane helix</keyword>
<evidence type="ECO:0000256" key="4">
    <source>
        <dbReference type="ARBA" id="ARBA00022741"/>
    </source>
</evidence>
<evidence type="ECO:0000256" key="1">
    <source>
        <dbReference type="ARBA" id="ARBA00012513"/>
    </source>
</evidence>
<evidence type="ECO:0000256" key="2">
    <source>
        <dbReference type="ARBA" id="ARBA00022527"/>
    </source>
</evidence>
<feature type="transmembrane region" description="Helical" evidence="9">
    <location>
        <begin position="340"/>
        <end position="369"/>
    </location>
</feature>
<dbReference type="SMART" id="SM00220">
    <property type="entry name" value="S_TKc"/>
    <property type="match status" value="1"/>
</dbReference>
<evidence type="ECO:0000259" key="10">
    <source>
        <dbReference type="PROSITE" id="PS50011"/>
    </source>
</evidence>
<keyword evidence="6 7" id="KW-0067">ATP-binding</keyword>
<keyword evidence="12" id="KW-1185">Reference proteome</keyword>
<keyword evidence="3 11" id="KW-0808">Transferase</keyword>
<dbReference type="SUPFAM" id="SSF56112">
    <property type="entry name" value="Protein kinase-like (PK-like)"/>
    <property type="match status" value="1"/>
</dbReference>
<keyword evidence="9" id="KW-0812">Transmembrane</keyword>
<evidence type="ECO:0000256" key="6">
    <source>
        <dbReference type="ARBA" id="ARBA00022840"/>
    </source>
</evidence>
<dbReference type="InterPro" id="IPR011009">
    <property type="entry name" value="Kinase-like_dom_sf"/>
</dbReference>
<evidence type="ECO:0000256" key="8">
    <source>
        <dbReference type="SAM" id="MobiDB-lite"/>
    </source>
</evidence>
<dbReference type="Proteomes" id="UP001596039">
    <property type="component" value="Unassembled WGS sequence"/>
</dbReference>
<keyword evidence="9" id="KW-0472">Membrane</keyword>
<comment type="caution">
    <text evidence="11">The sequence shown here is derived from an EMBL/GenBank/DDBJ whole genome shotgun (WGS) entry which is preliminary data.</text>
</comment>
<proteinExistence type="predicted"/>
<dbReference type="RefSeq" id="WP_386740927.1">
    <property type="nucleotide sequence ID" value="NZ_JBHSMG010000004.1"/>
</dbReference>
<evidence type="ECO:0000256" key="9">
    <source>
        <dbReference type="SAM" id="Phobius"/>
    </source>
</evidence>
<dbReference type="EC" id="2.7.11.1" evidence="1"/>
<feature type="region of interest" description="Disordered" evidence="8">
    <location>
        <begin position="291"/>
        <end position="324"/>
    </location>
</feature>
<evidence type="ECO:0000313" key="11">
    <source>
        <dbReference type="EMBL" id="MFC5503210.1"/>
    </source>
</evidence>
<accession>A0ABW0NRQ9</accession>
<dbReference type="InterPro" id="IPR017441">
    <property type="entry name" value="Protein_kinase_ATP_BS"/>
</dbReference>
<dbReference type="PROSITE" id="PS50011">
    <property type="entry name" value="PROTEIN_KINASE_DOM"/>
    <property type="match status" value="1"/>
</dbReference>
<evidence type="ECO:0000256" key="3">
    <source>
        <dbReference type="ARBA" id="ARBA00022679"/>
    </source>
</evidence>
<dbReference type="GO" id="GO:0004674">
    <property type="term" value="F:protein serine/threonine kinase activity"/>
    <property type="evidence" value="ECO:0007669"/>
    <property type="project" value="UniProtKB-EC"/>
</dbReference>
<evidence type="ECO:0000256" key="5">
    <source>
        <dbReference type="ARBA" id="ARBA00022777"/>
    </source>
</evidence>
<keyword evidence="2" id="KW-0723">Serine/threonine-protein kinase</keyword>
<dbReference type="Gene3D" id="1.10.510.10">
    <property type="entry name" value="Transferase(Phosphotransferase) domain 1"/>
    <property type="match status" value="1"/>
</dbReference>
<feature type="binding site" evidence="7">
    <location>
        <position position="34"/>
    </location>
    <ligand>
        <name>ATP</name>
        <dbReference type="ChEBI" id="CHEBI:30616"/>
    </ligand>
</feature>
<dbReference type="EMBL" id="JBHSMG010000004">
    <property type="protein sequence ID" value="MFC5503210.1"/>
    <property type="molecule type" value="Genomic_DNA"/>
</dbReference>
<dbReference type="InterPro" id="IPR008271">
    <property type="entry name" value="Ser/Thr_kinase_AS"/>
</dbReference>
<name>A0ABW0NRQ9_9MICO</name>
<dbReference type="Pfam" id="PF00069">
    <property type="entry name" value="Pkinase"/>
    <property type="match status" value="1"/>
</dbReference>
<dbReference type="PANTHER" id="PTHR43289:SF6">
    <property type="entry name" value="SERINE_THREONINE-PROTEIN KINASE NEKL-3"/>
    <property type="match status" value="1"/>
</dbReference>
<feature type="compositionally biased region" description="Gly residues" evidence="8">
    <location>
        <begin position="296"/>
        <end position="318"/>
    </location>
</feature>
<evidence type="ECO:0000313" key="12">
    <source>
        <dbReference type="Proteomes" id="UP001596039"/>
    </source>
</evidence>
<sequence>MIDGFVVDRLIGSGGFSDVFLFEQQSPRRRVAVKTLLPADLSHRQRAAFSAEADVMARLSTHPYIVTIHQTGVAHDGRPYLVMEYCSRPSLSERYKRRPLSVVDALRVGIRLAGAVATAHSFGILHGDIKPSNVLTNDYGWPALADFGIASDVAAARRPAGVDAATETDETIGISVPWAPPEMFVDVPMPDVRSDVFSLAATIHTVLAGRTPFEVAGGPNGTADLIARIQRGQLTPIWREDVPSSLSAALAKAMSPRRDDRFSSAVEFARALQQVERELGAEPTAIEVPVDEGIGSEVGGDAGGNGELDATGGGGAGPSGATLEASAPRIPVVPTTRRRIAVAVLVAVLAVLSIGAVVLAVDLGAAALLR</sequence>
<protein>
    <recommendedName>
        <fullName evidence="1">non-specific serine/threonine protein kinase</fullName>
        <ecNumber evidence="1">2.7.11.1</ecNumber>
    </recommendedName>
</protein>
<reference evidence="12" key="1">
    <citation type="journal article" date="2019" name="Int. J. Syst. Evol. Microbiol.">
        <title>The Global Catalogue of Microorganisms (GCM) 10K type strain sequencing project: providing services to taxonomists for standard genome sequencing and annotation.</title>
        <authorList>
            <consortium name="The Broad Institute Genomics Platform"/>
            <consortium name="The Broad Institute Genome Sequencing Center for Infectious Disease"/>
            <person name="Wu L."/>
            <person name="Ma J."/>
        </authorList>
    </citation>
    <scope>NUCLEOTIDE SEQUENCE [LARGE SCALE GENOMIC DNA]</scope>
    <source>
        <strain evidence="12">CGMCC 4.6997</strain>
    </source>
</reference>
<organism evidence="11 12">
    <name type="scientific">Lysinimonas soli</name>
    <dbReference type="NCBI Taxonomy" id="1074233"/>
    <lineage>
        <taxon>Bacteria</taxon>
        <taxon>Bacillati</taxon>
        <taxon>Actinomycetota</taxon>
        <taxon>Actinomycetes</taxon>
        <taxon>Micrococcales</taxon>
        <taxon>Microbacteriaceae</taxon>
        <taxon>Lysinimonas</taxon>
    </lineage>
</organism>
<feature type="domain" description="Protein kinase" evidence="10">
    <location>
        <begin position="5"/>
        <end position="273"/>
    </location>
</feature>
<dbReference type="InterPro" id="IPR000719">
    <property type="entry name" value="Prot_kinase_dom"/>
</dbReference>
<gene>
    <name evidence="11" type="ORF">ACFPJ4_13255</name>
</gene>
<dbReference type="PROSITE" id="PS00108">
    <property type="entry name" value="PROTEIN_KINASE_ST"/>
    <property type="match status" value="1"/>
</dbReference>
<dbReference type="PANTHER" id="PTHR43289">
    <property type="entry name" value="MITOGEN-ACTIVATED PROTEIN KINASE KINASE KINASE 20-RELATED"/>
    <property type="match status" value="1"/>
</dbReference>